<dbReference type="InterPro" id="IPR016160">
    <property type="entry name" value="Ald_DH_CS_CYS"/>
</dbReference>
<dbReference type="InterPro" id="IPR015590">
    <property type="entry name" value="Aldehyde_DH_dom"/>
</dbReference>
<dbReference type="PANTHER" id="PTHR42862:SF1">
    <property type="entry name" value="DELTA-1-PYRROLINE-5-CARBOXYLATE DEHYDROGENASE 2, ISOFORM A-RELATED"/>
    <property type="match status" value="1"/>
</dbReference>
<dbReference type="Gene3D" id="3.40.605.10">
    <property type="entry name" value="Aldehyde Dehydrogenase, Chain A, domain 1"/>
    <property type="match status" value="1"/>
</dbReference>
<protein>
    <recommendedName>
        <fullName evidence="2">L-glutamate gamma-semialdehyde dehydrogenase</fullName>
        <ecNumber evidence="2">1.2.1.88</ecNumber>
    </recommendedName>
</protein>
<accession>A0ABV6C8X9</accession>
<keyword evidence="3" id="KW-0056">Arginine metabolism</keyword>
<name>A0ABV6C8X9_9GAMM</name>
<dbReference type="PROSITE" id="PS00070">
    <property type="entry name" value="ALDEHYDE_DEHYDR_CYS"/>
    <property type="match status" value="1"/>
</dbReference>
<sequence length="507" mass="55297">MLNPFENIEKHIHDGLDIDKNHIINGEWLKGKGDIFTKRDPFYDIPLFDGNYADEALVNEAVQIAKNSGFGWYLKGIEHRVSVLKNYSNLLLKFKNELAVSISKETGKPFWESLTEVQAMIGKVDISIDAYHARTPTNSSNNGADLQALMHKPHGVLVVLGPYNFPGHLPNGHIVPALIAGNSVLFKPSELTPLTGTLLVRLLLAAGVDKGVVHLINGARETGQQLLNHPDINGVLFTGSASTGISIHKQLAGDVHKLIALEMGGNNPLIIDDFDSLKAALYTTTFSSFISAGQRCTCARRLIVKNSIKCDDFLTQFISATREISLGAWDDNPSPFMGTVINTVTADKLLRTESKLQHLGAKALLNMKQSTRIKALLSPGVIDATGLRLPDEEYFGPLVTVYRYDSFEEAIDIANDTQFGLAAGLISKSPELFEEFKYKINAGIVNWNKPLTGASSMAPFGGIGKSGNHRPSAYYAADYCAYPVASMMSELLKCPEVLPSGLILKDD</sequence>
<comment type="catalytic activity">
    <reaction evidence="6">
        <text>L-glutamate 5-semialdehyde + NAD(+) + H2O = L-glutamate + NADH + 2 H(+)</text>
        <dbReference type="Rhea" id="RHEA:30235"/>
        <dbReference type="ChEBI" id="CHEBI:15377"/>
        <dbReference type="ChEBI" id="CHEBI:15378"/>
        <dbReference type="ChEBI" id="CHEBI:29985"/>
        <dbReference type="ChEBI" id="CHEBI:57540"/>
        <dbReference type="ChEBI" id="CHEBI:57945"/>
        <dbReference type="ChEBI" id="CHEBI:58066"/>
        <dbReference type="EC" id="1.2.1.88"/>
    </reaction>
</comment>
<dbReference type="Proteomes" id="UP001589758">
    <property type="component" value="Unassembled WGS sequence"/>
</dbReference>
<evidence type="ECO:0000313" key="10">
    <source>
        <dbReference type="EMBL" id="MFC0179424.1"/>
    </source>
</evidence>
<evidence type="ECO:0000256" key="4">
    <source>
        <dbReference type="ARBA" id="ARBA00023002"/>
    </source>
</evidence>
<dbReference type="InterPro" id="IPR016163">
    <property type="entry name" value="Ald_DH_C"/>
</dbReference>
<dbReference type="RefSeq" id="WP_385876525.1">
    <property type="nucleotide sequence ID" value="NZ_JBHLXE010000048.1"/>
</dbReference>
<evidence type="ECO:0000256" key="8">
    <source>
        <dbReference type="RuleBase" id="RU003345"/>
    </source>
</evidence>
<dbReference type="GO" id="GO:0043824">
    <property type="term" value="F:succinylglutamate-semialdehyde dehydrogenase activity"/>
    <property type="evidence" value="ECO:0007669"/>
    <property type="project" value="UniProtKB-EC"/>
</dbReference>
<proteinExistence type="inferred from homology"/>
<dbReference type="InterPro" id="IPR016161">
    <property type="entry name" value="Ald_DH/histidinol_DH"/>
</dbReference>
<feature type="domain" description="Aldehyde dehydrogenase" evidence="9">
    <location>
        <begin position="28"/>
        <end position="478"/>
    </location>
</feature>
<organism evidence="10 11">
    <name type="scientific">Thorsellia kenyensis</name>
    <dbReference type="NCBI Taxonomy" id="1549888"/>
    <lineage>
        <taxon>Bacteria</taxon>
        <taxon>Pseudomonadati</taxon>
        <taxon>Pseudomonadota</taxon>
        <taxon>Gammaproteobacteria</taxon>
        <taxon>Enterobacterales</taxon>
        <taxon>Thorselliaceae</taxon>
        <taxon>Thorsellia</taxon>
    </lineage>
</organism>
<gene>
    <name evidence="10" type="primary">astD</name>
    <name evidence="10" type="ORF">ACFFIT_04850</name>
</gene>
<evidence type="ECO:0000259" key="9">
    <source>
        <dbReference type="Pfam" id="PF00171"/>
    </source>
</evidence>
<dbReference type="NCBIfam" id="NF006992">
    <property type="entry name" value="PRK09457.1"/>
    <property type="match status" value="1"/>
</dbReference>
<evidence type="ECO:0000256" key="7">
    <source>
        <dbReference type="PROSITE-ProRule" id="PRU10007"/>
    </source>
</evidence>
<dbReference type="InterPro" id="IPR016162">
    <property type="entry name" value="Ald_DH_N"/>
</dbReference>
<dbReference type="InterPro" id="IPR017649">
    <property type="entry name" value="SuccinylGlu_semiald_DH_AstD"/>
</dbReference>
<feature type="active site" evidence="7">
    <location>
        <position position="262"/>
    </location>
</feature>
<comment type="caution">
    <text evidence="10">The sequence shown here is derived from an EMBL/GenBank/DDBJ whole genome shotgun (WGS) entry which is preliminary data.</text>
</comment>
<evidence type="ECO:0000256" key="2">
    <source>
        <dbReference type="ARBA" id="ARBA00012884"/>
    </source>
</evidence>
<evidence type="ECO:0000313" key="11">
    <source>
        <dbReference type="Proteomes" id="UP001589758"/>
    </source>
</evidence>
<keyword evidence="5" id="KW-0520">NAD</keyword>
<dbReference type="PROSITE" id="PS00687">
    <property type="entry name" value="ALDEHYDE_DEHYDR_GLU"/>
    <property type="match status" value="1"/>
</dbReference>
<evidence type="ECO:0000256" key="1">
    <source>
        <dbReference type="ARBA" id="ARBA00004786"/>
    </source>
</evidence>
<dbReference type="PANTHER" id="PTHR42862">
    <property type="entry name" value="DELTA-1-PYRROLINE-5-CARBOXYLATE DEHYDROGENASE 1, ISOFORM A-RELATED"/>
    <property type="match status" value="1"/>
</dbReference>
<dbReference type="EC" id="1.2.1.88" evidence="2"/>
<evidence type="ECO:0000256" key="3">
    <source>
        <dbReference type="ARBA" id="ARBA00022503"/>
    </source>
</evidence>
<dbReference type="Gene3D" id="3.40.309.10">
    <property type="entry name" value="Aldehyde Dehydrogenase, Chain A, domain 2"/>
    <property type="match status" value="1"/>
</dbReference>
<keyword evidence="11" id="KW-1185">Reference proteome</keyword>
<dbReference type="InterPro" id="IPR029510">
    <property type="entry name" value="Ald_DH_CS_GLU"/>
</dbReference>
<dbReference type="InterPro" id="IPR050485">
    <property type="entry name" value="Proline_metab_enzyme"/>
</dbReference>
<evidence type="ECO:0000256" key="6">
    <source>
        <dbReference type="ARBA" id="ARBA00048142"/>
    </source>
</evidence>
<comment type="similarity">
    <text evidence="8">Belongs to the aldehyde dehydrogenase family.</text>
</comment>
<dbReference type="EMBL" id="JBHLXE010000048">
    <property type="protein sequence ID" value="MFC0179424.1"/>
    <property type="molecule type" value="Genomic_DNA"/>
</dbReference>
<dbReference type="CDD" id="cd07095">
    <property type="entry name" value="ALDH_SGSD_AstD"/>
    <property type="match status" value="1"/>
</dbReference>
<dbReference type="SUPFAM" id="SSF53720">
    <property type="entry name" value="ALDH-like"/>
    <property type="match status" value="1"/>
</dbReference>
<dbReference type="Pfam" id="PF00171">
    <property type="entry name" value="Aldedh"/>
    <property type="match status" value="1"/>
</dbReference>
<comment type="pathway">
    <text evidence="1">Amino-acid degradation; L-proline degradation into L-glutamate; L-glutamate from L-proline: step 2/2.</text>
</comment>
<keyword evidence="4 8" id="KW-0560">Oxidoreductase</keyword>
<evidence type="ECO:0000256" key="5">
    <source>
        <dbReference type="ARBA" id="ARBA00023027"/>
    </source>
</evidence>
<dbReference type="NCBIfam" id="TIGR03240">
    <property type="entry name" value="arg_catab_astD"/>
    <property type="match status" value="1"/>
</dbReference>
<reference evidence="10 11" key="1">
    <citation type="submission" date="2024-09" db="EMBL/GenBank/DDBJ databases">
        <authorList>
            <person name="Sun Q."/>
            <person name="Mori K."/>
        </authorList>
    </citation>
    <scope>NUCLEOTIDE SEQUENCE [LARGE SCALE GENOMIC DNA]</scope>
    <source>
        <strain evidence="10 11">CCM 8545</strain>
    </source>
</reference>